<dbReference type="EMBL" id="JBHSFV010000004">
    <property type="protein sequence ID" value="MFC4634028.1"/>
    <property type="molecule type" value="Genomic_DNA"/>
</dbReference>
<name>A0ABV9HVW8_9FLAO</name>
<dbReference type="SUPFAM" id="SSF82185">
    <property type="entry name" value="Histone H3 K4-specific methyltransferase SET7/9 N-terminal domain"/>
    <property type="match status" value="1"/>
</dbReference>
<gene>
    <name evidence="1" type="ORF">ACFO3O_08925</name>
</gene>
<comment type="caution">
    <text evidence="1">The sequence shown here is derived from an EMBL/GenBank/DDBJ whole genome shotgun (WGS) entry which is preliminary data.</text>
</comment>
<protein>
    <submittedName>
        <fullName evidence="1">Toxin-antitoxin system YwqK family antitoxin</fullName>
    </submittedName>
</protein>
<accession>A0ABV9HVW8</accession>
<dbReference type="RefSeq" id="WP_379978252.1">
    <property type="nucleotide sequence ID" value="NZ_JBHSFV010000004.1"/>
</dbReference>
<reference evidence="2" key="1">
    <citation type="journal article" date="2019" name="Int. J. Syst. Evol. Microbiol.">
        <title>The Global Catalogue of Microorganisms (GCM) 10K type strain sequencing project: providing services to taxonomists for standard genome sequencing and annotation.</title>
        <authorList>
            <consortium name="The Broad Institute Genomics Platform"/>
            <consortium name="The Broad Institute Genome Sequencing Center for Infectious Disease"/>
            <person name="Wu L."/>
            <person name="Ma J."/>
        </authorList>
    </citation>
    <scope>NUCLEOTIDE SEQUENCE [LARGE SCALE GENOMIC DNA]</scope>
    <source>
        <strain evidence="2">YJ-61-S</strain>
    </source>
</reference>
<dbReference type="Proteomes" id="UP001596043">
    <property type="component" value="Unassembled WGS sequence"/>
</dbReference>
<dbReference type="Gene3D" id="3.90.930.1">
    <property type="match status" value="1"/>
</dbReference>
<evidence type="ECO:0000313" key="1">
    <source>
        <dbReference type="EMBL" id="MFC4634028.1"/>
    </source>
</evidence>
<organism evidence="1 2">
    <name type="scientific">Dokdonia ponticola</name>
    <dbReference type="NCBI Taxonomy" id="2041041"/>
    <lineage>
        <taxon>Bacteria</taxon>
        <taxon>Pseudomonadati</taxon>
        <taxon>Bacteroidota</taxon>
        <taxon>Flavobacteriia</taxon>
        <taxon>Flavobacteriales</taxon>
        <taxon>Flavobacteriaceae</taxon>
        <taxon>Dokdonia</taxon>
    </lineage>
</organism>
<proteinExistence type="predicted"/>
<keyword evidence="2" id="KW-1185">Reference proteome</keyword>
<evidence type="ECO:0000313" key="2">
    <source>
        <dbReference type="Proteomes" id="UP001596043"/>
    </source>
</evidence>
<sequence length="160" mass="19141">MFSHLLILFLYVLSPSDHGAVKMYNKEYHSNGTLKAEGWMISGKKANYWYQYHKNGQLASKGHYQGNNKSAYWYYYDKNGSLVREGHYNNGIAENWWIFYDLATQEIRKTQYQNNQKNGFSLIYKKNKLVKVEKYIQNEYKGTWTSIRSFRRDNPDVKLY</sequence>